<dbReference type="InterPro" id="IPR014044">
    <property type="entry name" value="CAP_dom"/>
</dbReference>
<feature type="compositionally biased region" description="Polar residues" evidence="1">
    <location>
        <begin position="154"/>
        <end position="164"/>
    </location>
</feature>
<accession>A0ABD3Q7L7</accession>
<dbReference type="PANTHER" id="PTHR10334">
    <property type="entry name" value="CYSTEINE-RICH SECRETORY PROTEIN-RELATED"/>
    <property type="match status" value="1"/>
</dbReference>
<dbReference type="Pfam" id="PF00188">
    <property type="entry name" value="CAP"/>
    <property type="match status" value="1"/>
</dbReference>
<organism evidence="4 5">
    <name type="scientific">Cyclotella cryptica</name>
    <dbReference type="NCBI Taxonomy" id="29204"/>
    <lineage>
        <taxon>Eukaryota</taxon>
        <taxon>Sar</taxon>
        <taxon>Stramenopiles</taxon>
        <taxon>Ochrophyta</taxon>
        <taxon>Bacillariophyta</taxon>
        <taxon>Coscinodiscophyceae</taxon>
        <taxon>Thalassiosirophycidae</taxon>
        <taxon>Stephanodiscales</taxon>
        <taxon>Stephanodiscaceae</taxon>
        <taxon>Cyclotella</taxon>
    </lineage>
</organism>
<dbReference type="InterPro" id="IPR035940">
    <property type="entry name" value="CAP_sf"/>
</dbReference>
<name>A0ABD3Q7L7_9STRA</name>
<dbReference type="SUPFAM" id="SSF55797">
    <property type="entry name" value="PR-1-like"/>
    <property type="match status" value="1"/>
</dbReference>
<dbReference type="InterPro" id="IPR001283">
    <property type="entry name" value="CRISP-related"/>
</dbReference>
<keyword evidence="2" id="KW-0472">Membrane</keyword>
<dbReference type="Gene3D" id="3.40.33.10">
    <property type="entry name" value="CAP"/>
    <property type="match status" value="1"/>
</dbReference>
<keyword evidence="2" id="KW-0812">Transmembrane</keyword>
<gene>
    <name evidence="4" type="ORF">HJC23_004230</name>
</gene>
<comment type="caution">
    <text evidence="4">The sequence shown here is derived from an EMBL/GenBank/DDBJ whole genome shotgun (WGS) entry which is preliminary data.</text>
</comment>
<evidence type="ECO:0000256" key="2">
    <source>
        <dbReference type="SAM" id="Phobius"/>
    </source>
</evidence>
<dbReference type="AlphaFoldDB" id="A0ABD3Q7L7"/>
<feature type="transmembrane region" description="Helical" evidence="2">
    <location>
        <begin position="236"/>
        <end position="259"/>
    </location>
</feature>
<feature type="compositionally biased region" description="Basic and acidic residues" evidence="1">
    <location>
        <begin position="306"/>
        <end position="315"/>
    </location>
</feature>
<evidence type="ECO:0000259" key="3">
    <source>
        <dbReference type="SMART" id="SM00198"/>
    </source>
</evidence>
<feature type="compositionally biased region" description="Polar residues" evidence="1">
    <location>
        <begin position="369"/>
        <end position="391"/>
    </location>
</feature>
<feature type="region of interest" description="Disordered" evidence="1">
    <location>
        <begin position="264"/>
        <end position="403"/>
    </location>
</feature>
<dbReference type="Proteomes" id="UP001516023">
    <property type="component" value="Unassembled WGS sequence"/>
</dbReference>
<dbReference type="InterPro" id="IPR036034">
    <property type="entry name" value="PDZ_sf"/>
</dbReference>
<keyword evidence="5" id="KW-1185">Reference proteome</keyword>
<sequence>MMPGEISFQVPSGSLGICFEDSLSKEYYRTKVFYVSPDSPIAGAIFQGDLIASVNGFDVHDVDASGMNEIFKQSSHTQGVISVVRPSLVTLELIDGNNQPLPATEDTFDLSLVNTSSMKMISSDDQRVYSSTDPLARQDCALHSTTSKRRIGNEPTQTSSNPVVPTQRDIEETGRNETMESYMNFCDASIVDCTAEVIPNAVLVADEEVCVAQILPDRDQDTTTRQQRGPLSGKRFYVAILVVLLISLGVMLVVMPLTIKSLRDTSASNSQTSEISPVDGDSDVVVGSSTAPSPKPPVSSETVETDLEKSCDDRPCANPDKSPAPTTTAAPTGPVINEPPTIEPMITEPETTEPTPSPITLAPTERTGTRQPNSAPAKATSETTLEPTDSPITKPPTLSPSNSTSLWTQNLDLRAIAWLEAHNSRRKMFHEQYGKTYIPLVWSESLASDAQSWADQMNDGRECMGVTQNSNDYGQSVSAWSMTSVELEPPEDVLVDWVDDELGLDYPDNRKLTQALWRATKYLGCGDSMKEFTDNGDTKRCHVYVCNYIRKGNCNMDDYTDWALPMLLNDTQCGLECPSEGCFWEAFNTGEETQ</sequence>
<evidence type="ECO:0000256" key="1">
    <source>
        <dbReference type="SAM" id="MobiDB-lite"/>
    </source>
</evidence>
<feature type="compositionally biased region" description="Polar residues" evidence="1">
    <location>
        <begin position="264"/>
        <end position="275"/>
    </location>
</feature>
<feature type="compositionally biased region" description="Low complexity" evidence="1">
    <location>
        <begin position="323"/>
        <end position="360"/>
    </location>
</feature>
<feature type="domain" description="SCP" evidence="3">
    <location>
        <begin position="413"/>
        <end position="556"/>
    </location>
</feature>
<proteinExistence type="predicted"/>
<dbReference type="SMART" id="SM00198">
    <property type="entry name" value="SCP"/>
    <property type="match status" value="1"/>
</dbReference>
<evidence type="ECO:0000313" key="4">
    <source>
        <dbReference type="EMBL" id="KAL3796433.1"/>
    </source>
</evidence>
<protein>
    <recommendedName>
        <fullName evidence="3">SCP domain-containing protein</fullName>
    </recommendedName>
</protein>
<reference evidence="4 5" key="1">
    <citation type="journal article" date="2020" name="G3 (Bethesda)">
        <title>Improved Reference Genome for Cyclotella cryptica CCMP332, a Model for Cell Wall Morphogenesis, Salinity Adaptation, and Lipid Production in Diatoms (Bacillariophyta).</title>
        <authorList>
            <person name="Roberts W.R."/>
            <person name="Downey K.M."/>
            <person name="Ruck E.C."/>
            <person name="Traller J.C."/>
            <person name="Alverson A.J."/>
        </authorList>
    </citation>
    <scope>NUCLEOTIDE SEQUENCE [LARGE SCALE GENOMIC DNA]</scope>
    <source>
        <strain evidence="4 5">CCMP332</strain>
    </source>
</reference>
<keyword evidence="2" id="KW-1133">Transmembrane helix</keyword>
<feature type="region of interest" description="Disordered" evidence="1">
    <location>
        <begin position="144"/>
        <end position="165"/>
    </location>
</feature>
<dbReference type="EMBL" id="JABMIG020000063">
    <property type="protein sequence ID" value="KAL3796433.1"/>
    <property type="molecule type" value="Genomic_DNA"/>
</dbReference>
<dbReference type="SUPFAM" id="SSF50156">
    <property type="entry name" value="PDZ domain-like"/>
    <property type="match status" value="1"/>
</dbReference>
<evidence type="ECO:0000313" key="5">
    <source>
        <dbReference type="Proteomes" id="UP001516023"/>
    </source>
</evidence>